<protein>
    <submittedName>
        <fullName evidence="2">Uncharacterized protein</fullName>
    </submittedName>
</protein>
<keyword evidence="3" id="KW-1185">Reference proteome</keyword>
<dbReference type="Proteomes" id="UP000837857">
    <property type="component" value="Chromosome 20"/>
</dbReference>
<accession>A0ABN8IE71</accession>
<gene>
    <name evidence="2" type="ORF">IPOD504_LOCUS8309</name>
</gene>
<name>A0ABN8IE71_9NEOP</name>
<sequence>MYRIVLFVSTCMGISSAAPQQSSIETVAEVKPTTFDLPFSIYDSPAASIEEPSVISEVGQYTGSDDYAYEITTENRDAELARYGDVTATENYDTVTGIPLEYDYGTDKKKFYSKLGYFLKPQLVADSLSDIYDPTRYVGVTNKDEEKLNAVEIQPTTTRLDNESHINDTVQFIDDKINNVAITSSSVQTTQSSVEIKPSIVEIKPSNVDIVKNSVEVEPYSVEIDKGSVEIKPNSIEFKPKRYGFKPNRANIGKKENSRRTVQKSLGRKFRSKCRCEKIWNCPKLQISVPRCPDEYFLCCF</sequence>
<proteinExistence type="predicted"/>
<dbReference type="EMBL" id="OW152832">
    <property type="protein sequence ID" value="CAH2052627.1"/>
    <property type="molecule type" value="Genomic_DNA"/>
</dbReference>
<feature type="non-terminal residue" evidence="2">
    <location>
        <position position="1"/>
    </location>
</feature>
<evidence type="ECO:0000313" key="2">
    <source>
        <dbReference type="EMBL" id="CAH2052627.1"/>
    </source>
</evidence>
<organism evidence="2 3">
    <name type="scientific">Iphiclides podalirius</name>
    <name type="common">scarce swallowtail</name>
    <dbReference type="NCBI Taxonomy" id="110791"/>
    <lineage>
        <taxon>Eukaryota</taxon>
        <taxon>Metazoa</taxon>
        <taxon>Ecdysozoa</taxon>
        <taxon>Arthropoda</taxon>
        <taxon>Hexapoda</taxon>
        <taxon>Insecta</taxon>
        <taxon>Pterygota</taxon>
        <taxon>Neoptera</taxon>
        <taxon>Endopterygota</taxon>
        <taxon>Lepidoptera</taxon>
        <taxon>Glossata</taxon>
        <taxon>Ditrysia</taxon>
        <taxon>Papilionoidea</taxon>
        <taxon>Papilionidae</taxon>
        <taxon>Papilioninae</taxon>
        <taxon>Iphiclides</taxon>
    </lineage>
</organism>
<reference evidence="2" key="1">
    <citation type="submission" date="2022-03" db="EMBL/GenBank/DDBJ databases">
        <authorList>
            <person name="Martin H S."/>
        </authorList>
    </citation>
    <scope>NUCLEOTIDE SEQUENCE</scope>
</reference>
<keyword evidence="1" id="KW-0732">Signal</keyword>
<feature type="chain" id="PRO_5045946865" evidence="1">
    <location>
        <begin position="18"/>
        <end position="301"/>
    </location>
</feature>
<feature type="signal peptide" evidence="1">
    <location>
        <begin position="1"/>
        <end position="17"/>
    </location>
</feature>
<evidence type="ECO:0000256" key="1">
    <source>
        <dbReference type="SAM" id="SignalP"/>
    </source>
</evidence>
<evidence type="ECO:0000313" key="3">
    <source>
        <dbReference type="Proteomes" id="UP000837857"/>
    </source>
</evidence>